<proteinExistence type="predicted"/>
<dbReference type="EMBL" id="JAGPYM010000019">
    <property type="protein sequence ID" value="KAH6884799.1"/>
    <property type="molecule type" value="Genomic_DNA"/>
</dbReference>
<protein>
    <recommendedName>
        <fullName evidence="2">DUF6546 domain-containing protein</fullName>
    </recommendedName>
</protein>
<organism evidence="3 4">
    <name type="scientific">Thelonectria olida</name>
    <dbReference type="NCBI Taxonomy" id="1576542"/>
    <lineage>
        <taxon>Eukaryota</taxon>
        <taxon>Fungi</taxon>
        <taxon>Dikarya</taxon>
        <taxon>Ascomycota</taxon>
        <taxon>Pezizomycotina</taxon>
        <taxon>Sordariomycetes</taxon>
        <taxon>Hypocreomycetidae</taxon>
        <taxon>Hypocreales</taxon>
        <taxon>Nectriaceae</taxon>
        <taxon>Thelonectria</taxon>
    </lineage>
</organism>
<evidence type="ECO:0000313" key="3">
    <source>
        <dbReference type="EMBL" id="KAH6884799.1"/>
    </source>
</evidence>
<evidence type="ECO:0000259" key="2">
    <source>
        <dbReference type="Pfam" id="PF20183"/>
    </source>
</evidence>
<dbReference type="OrthoDB" id="4688861at2759"/>
<feature type="domain" description="DUF6546" evidence="2">
    <location>
        <begin position="300"/>
        <end position="496"/>
    </location>
</feature>
<name>A0A9P8VY41_9HYPO</name>
<evidence type="ECO:0000256" key="1">
    <source>
        <dbReference type="SAM" id="MobiDB-lite"/>
    </source>
</evidence>
<dbReference type="Proteomes" id="UP000777438">
    <property type="component" value="Unassembled WGS sequence"/>
</dbReference>
<dbReference type="AlphaFoldDB" id="A0A9P8VY41"/>
<comment type="caution">
    <text evidence="3">The sequence shown here is derived from an EMBL/GenBank/DDBJ whole genome shotgun (WGS) entry which is preliminary data.</text>
</comment>
<dbReference type="InterPro" id="IPR046676">
    <property type="entry name" value="DUF6546"/>
</dbReference>
<gene>
    <name evidence="3" type="ORF">B0T10DRAFT_539742</name>
</gene>
<evidence type="ECO:0000313" key="4">
    <source>
        <dbReference type="Proteomes" id="UP000777438"/>
    </source>
</evidence>
<sequence>MARSESNGHADEPQTEMGDTRQRRPVKTDRGVYFHADIRAEYAPTNRRADIHVDTYIGLAISKEWRNVIEKKNFGHLKLHPSCLDSLERLAEQPKGLIKHIWLNIELKRYTCRSCRKMESVTWFFANDKIIAAAITRLFFILANWKQDGGGLTLELNPYSPSDSEHWFKKCYFGAPDEDELEFFESECQPQDGATATAIHDPSHGWWHGRMIEAPNDDALRRPFELATPKFQEELPSVQAVTKFLLRRQCRRQLDPLTLSYLWSKLPRLEEIIYEPWQLSEKVSEHLWDSGYEKLISQRLPTSVKTVIIFEDFNENYLDLFQLSRGRNSNLSPDRVRITTPAVGAAFATKSRQLEHLSVAFLADAYDFFDACQPQWRWHQLHSLTLTSRIMYKTNTLQISKLLEAAAQSALNMPKLETMALWNGAKGEACAFTWCRQGALISWRGTWDLKLEPSVLNAWKTVAYKYARHELTVNRELLAHKIGSHGDAIQYLGLHSVIDDMSLRQIRKENNCG</sequence>
<accession>A0A9P8VY41</accession>
<keyword evidence="4" id="KW-1185">Reference proteome</keyword>
<feature type="region of interest" description="Disordered" evidence="1">
    <location>
        <begin position="1"/>
        <end position="26"/>
    </location>
</feature>
<dbReference type="Pfam" id="PF20183">
    <property type="entry name" value="DUF6546"/>
    <property type="match status" value="1"/>
</dbReference>
<reference evidence="3 4" key="1">
    <citation type="journal article" date="2021" name="Nat. Commun.">
        <title>Genetic determinants of endophytism in the Arabidopsis root mycobiome.</title>
        <authorList>
            <person name="Mesny F."/>
            <person name="Miyauchi S."/>
            <person name="Thiergart T."/>
            <person name="Pickel B."/>
            <person name="Atanasova L."/>
            <person name="Karlsson M."/>
            <person name="Huettel B."/>
            <person name="Barry K.W."/>
            <person name="Haridas S."/>
            <person name="Chen C."/>
            <person name="Bauer D."/>
            <person name="Andreopoulos W."/>
            <person name="Pangilinan J."/>
            <person name="LaButti K."/>
            <person name="Riley R."/>
            <person name="Lipzen A."/>
            <person name="Clum A."/>
            <person name="Drula E."/>
            <person name="Henrissat B."/>
            <person name="Kohler A."/>
            <person name="Grigoriev I.V."/>
            <person name="Martin F.M."/>
            <person name="Hacquard S."/>
        </authorList>
    </citation>
    <scope>NUCLEOTIDE SEQUENCE [LARGE SCALE GENOMIC DNA]</scope>
    <source>
        <strain evidence="3 4">MPI-CAGE-CH-0241</strain>
    </source>
</reference>